<dbReference type="OrthoDB" id="286107at2759"/>
<gene>
    <name evidence="2" type="ORF">OS493_013932</name>
</gene>
<dbReference type="EMBL" id="MU825879">
    <property type="protein sequence ID" value="KAJ7385896.1"/>
    <property type="molecule type" value="Genomic_DNA"/>
</dbReference>
<dbReference type="Proteomes" id="UP001163046">
    <property type="component" value="Unassembled WGS sequence"/>
</dbReference>
<sequence length="222" mass="24810">MEGSCGRVSWKGVVEGCHGRELWKGVMEGSCGRVPWKGVVEGCHGRELWKSVMKGSCGRVSWKGVVEGFLGRVFRKCVLEGCPGRIPWKGWTPNLDTKVHLGDHDLGPLLDGLKTPSDYVLAANNPDVVDKLEGLVAQWSKVIEQVLAESEQMRKEADDIGPTAELEHWKERMAKFNVYVYSTIKHRIFSIIATQGTYCTGVPLSISMFEPSLFLYRFACDF</sequence>
<evidence type="ECO:0000313" key="3">
    <source>
        <dbReference type="Proteomes" id="UP001163046"/>
    </source>
</evidence>
<dbReference type="AlphaFoldDB" id="A0A9W9ZQE1"/>
<reference evidence="2" key="1">
    <citation type="submission" date="2023-01" db="EMBL/GenBank/DDBJ databases">
        <title>Genome assembly of the deep-sea coral Lophelia pertusa.</title>
        <authorList>
            <person name="Herrera S."/>
            <person name="Cordes E."/>
        </authorList>
    </citation>
    <scope>NUCLEOTIDE SEQUENCE</scope>
    <source>
        <strain evidence="2">USNM1676648</strain>
        <tissue evidence="2">Polyp</tissue>
    </source>
</reference>
<name>A0A9W9ZQE1_9CNID</name>
<keyword evidence="3" id="KW-1185">Reference proteome</keyword>
<accession>A0A9W9ZQE1</accession>
<dbReference type="InterPro" id="IPR013594">
    <property type="entry name" value="Dynein_heavy_tail"/>
</dbReference>
<comment type="caution">
    <text evidence="2">The sequence shown here is derived from an EMBL/GenBank/DDBJ whole genome shotgun (WGS) entry which is preliminary data.</text>
</comment>
<evidence type="ECO:0000259" key="1">
    <source>
        <dbReference type="Pfam" id="PF08385"/>
    </source>
</evidence>
<proteinExistence type="predicted"/>
<protein>
    <recommendedName>
        <fullName evidence="1">Dynein heavy chain tail domain-containing protein</fullName>
    </recommendedName>
</protein>
<organism evidence="2 3">
    <name type="scientific">Desmophyllum pertusum</name>
    <dbReference type="NCBI Taxonomy" id="174260"/>
    <lineage>
        <taxon>Eukaryota</taxon>
        <taxon>Metazoa</taxon>
        <taxon>Cnidaria</taxon>
        <taxon>Anthozoa</taxon>
        <taxon>Hexacorallia</taxon>
        <taxon>Scleractinia</taxon>
        <taxon>Caryophylliina</taxon>
        <taxon>Caryophylliidae</taxon>
        <taxon>Desmophyllum</taxon>
    </lineage>
</organism>
<feature type="domain" description="Dynein heavy chain tail" evidence="1">
    <location>
        <begin position="129"/>
        <end position="177"/>
    </location>
</feature>
<evidence type="ECO:0000313" key="2">
    <source>
        <dbReference type="EMBL" id="KAJ7385896.1"/>
    </source>
</evidence>
<dbReference type="Pfam" id="PF08385">
    <property type="entry name" value="DHC_N1"/>
    <property type="match status" value="1"/>
</dbReference>